<organism evidence="6 7">
    <name type="scientific">Flavilitoribacter nigricans (strain ATCC 23147 / DSM 23189 / NBRC 102662 / NCIMB 1420 / SS-2)</name>
    <name type="common">Lewinella nigricans</name>
    <dbReference type="NCBI Taxonomy" id="1122177"/>
    <lineage>
        <taxon>Bacteria</taxon>
        <taxon>Pseudomonadati</taxon>
        <taxon>Bacteroidota</taxon>
        <taxon>Saprospiria</taxon>
        <taxon>Saprospirales</taxon>
        <taxon>Lewinellaceae</taxon>
        <taxon>Flavilitoribacter</taxon>
    </lineage>
</organism>
<keyword evidence="4 5" id="KW-0408">Iron</keyword>
<dbReference type="Pfam" id="PF01152">
    <property type="entry name" value="Bac_globin"/>
    <property type="match status" value="1"/>
</dbReference>
<dbReference type="OrthoDB" id="25954at2"/>
<evidence type="ECO:0000256" key="3">
    <source>
        <dbReference type="ARBA" id="ARBA00022723"/>
    </source>
</evidence>
<dbReference type="InterPro" id="IPR001486">
    <property type="entry name" value="Hemoglobin_trunc"/>
</dbReference>
<keyword evidence="7" id="KW-1185">Reference proteome</keyword>
<accession>A0A2D0N5Z9</accession>
<evidence type="ECO:0008006" key="8">
    <source>
        <dbReference type="Google" id="ProtNLM"/>
    </source>
</evidence>
<protein>
    <recommendedName>
        <fullName evidence="8">Group III truncated hemoglobin</fullName>
    </recommendedName>
</protein>
<dbReference type="GO" id="GO:0046872">
    <property type="term" value="F:metal ion binding"/>
    <property type="evidence" value="ECO:0007669"/>
    <property type="project" value="UniProtKB-KW"/>
</dbReference>
<reference evidence="6 7" key="1">
    <citation type="submission" date="2017-10" db="EMBL/GenBank/DDBJ databases">
        <title>The draft genome sequence of Lewinella nigricans NBRC 102662.</title>
        <authorList>
            <person name="Wang K."/>
        </authorList>
    </citation>
    <scope>NUCLEOTIDE SEQUENCE [LARGE SCALE GENOMIC DNA]</scope>
    <source>
        <strain evidence="6 7">NBRC 102662</strain>
    </source>
</reference>
<keyword evidence="2 5" id="KW-0349">Heme</keyword>
<keyword evidence="1" id="KW-0813">Transport</keyword>
<dbReference type="SUPFAM" id="SSF46458">
    <property type="entry name" value="Globin-like"/>
    <property type="match status" value="1"/>
</dbReference>
<keyword evidence="3 5" id="KW-0479">Metal-binding</keyword>
<dbReference type="CDD" id="cd08916">
    <property type="entry name" value="TrHb3_P"/>
    <property type="match status" value="1"/>
</dbReference>
<dbReference type="RefSeq" id="WP_099152861.1">
    <property type="nucleotide sequence ID" value="NZ_PDUD01000029.1"/>
</dbReference>
<sequence length="135" mass="15930">MITKKDIQNRDDIIRLINAFYDKLLDDELMAPLFTEVAGVRLQEHLPILYDFWQSVLFQAGKYSRDAMQPHLDLHFAHPLHDRHFERWLELFNGSVDEQFAGEKAHQAKVRALSIATVIRIKIHNLEKQRLELNN</sequence>
<dbReference type="EMBL" id="PDUD01000029">
    <property type="protein sequence ID" value="PHN03828.1"/>
    <property type="molecule type" value="Genomic_DNA"/>
</dbReference>
<dbReference type="InterPro" id="IPR012292">
    <property type="entry name" value="Globin/Proto"/>
</dbReference>
<evidence type="ECO:0000313" key="7">
    <source>
        <dbReference type="Proteomes" id="UP000223913"/>
    </source>
</evidence>
<gene>
    <name evidence="6" type="ORF">CRP01_25105</name>
</gene>
<dbReference type="Gene3D" id="1.10.490.10">
    <property type="entry name" value="Globins"/>
    <property type="match status" value="1"/>
</dbReference>
<dbReference type="Proteomes" id="UP000223913">
    <property type="component" value="Unassembled WGS sequence"/>
</dbReference>
<evidence type="ECO:0000256" key="4">
    <source>
        <dbReference type="ARBA" id="ARBA00023004"/>
    </source>
</evidence>
<evidence type="ECO:0000256" key="1">
    <source>
        <dbReference type="ARBA" id="ARBA00022448"/>
    </source>
</evidence>
<dbReference type="GO" id="GO:0019825">
    <property type="term" value="F:oxygen binding"/>
    <property type="evidence" value="ECO:0007669"/>
    <property type="project" value="InterPro"/>
</dbReference>
<name>A0A2D0N5Z9_FLAN2</name>
<evidence type="ECO:0000256" key="2">
    <source>
        <dbReference type="ARBA" id="ARBA00022617"/>
    </source>
</evidence>
<proteinExistence type="predicted"/>
<dbReference type="AlphaFoldDB" id="A0A2D0N5Z9"/>
<comment type="caution">
    <text evidence="6">The sequence shown here is derived from an EMBL/GenBank/DDBJ whole genome shotgun (WGS) entry which is preliminary data.</text>
</comment>
<dbReference type="InterPro" id="IPR009050">
    <property type="entry name" value="Globin-like_sf"/>
</dbReference>
<evidence type="ECO:0000313" key="6">
    <source>
        <dbReference type="EMBL" id="PHN03828.1"/>
    </source>
</evidence>
<evidence type="ECO:0000256" key="5">
    <source>
        <dbReference type="PIRSR" id="PIRSR601486-1"/>
    </source>
</evidence>
<feature type="binding site" description="distal binding residue" evidence="5">
    <location>
        <position position="45"/>
    </location>
    <ligand>
        <name>heme</name>
        <dbReference type="ChEBI" id="CHEBI:30413"/>
    </ligand>
    <ligandPart>
        <name>Fe</name>
        <dbReference type="ChEBI" id="CHEBI:18248"/>
    </ligandPart>
</feature>
<dbReference type="GO" id="GO:0020037">
    <property type="term" value="F:heme binding"/>
    <property type="evidence" value="ECO:0007669"/>
    <property type="project" value="InterPro"/>
</dbReference>